<dbReference type="SUPFAM" id="SSF53474">
    <property type="entry name" value="alpha/beta-Hydrolases"/>
    <property type="match status" value="1"/>
</dbReference>
<comment type="caution">
    <text evidence="1">The sequence shown here is derived from an EMBL/GenBank/DDBJ whole genome shotgun (WGS) entry which is preliminary data.</text>
</comment>
<proteinExistence type="predicted"/>
<dbReference type="RefSeq" id="WP_262685275.1">
    <property type="nucleotide sequence ID" value="NZ_JAOQIO010000077.1"/>
</dbReference>
<gene>
    <name evidence="1" type="ORF">OB236_18265</name>
</gene>
<protein>
    <recommendedName>
        <fullName evidence="3">Thioesterase domain-containing protein</fullName>
    </recommendedName>
</protein>
<dbReference type="Proteomes" id="UP001652445">
    <property type="component" value="Unassembled WGS sequence"/>
</dbReference>
<evidence type="ECO:0000313" key="1">
    <source>
        <dbReference type="EMBL" id="MCU6794050.1"/>
    </source>
</evidence>
<keyword evidence="2" id="KW-1185">Reference proteome</keyword>
<organism evidence="1 2">
    <name type="scientific">Paenibacillus baimaensis</name>
    <dbReference type="NCBI Taxonomy" id="2982185"/>
    <lineage>
        <taxon>Bacteria</taxon>
        <taxon>Bacillati</taxon>
        <taxon>Bacillota</taxon>
        <taxon>Bacilli</taxon>
        <taxon>Bacillales</taxon>
        <taxon>Paenibacillaceae</taxon>
        <taxon>Paenibacillus</taxon>
    </lineage>
</organism>
<sequence>MGLPVTHVNLFMLAGVATAPLFMEDFRLAMIASLTQAGYSVSASRLLYPYGDWSRRLLHQLHELRHDMWTARSRPLRSIGGGRAAKSIKACGEEGWPLLIGHSGGGVAAVQAASILAEEQVYDAGWPIRVVQIGSPKCPVPPWLQESWMYAEAVRDNARSSDPVTWLGSRGMWQRNTHGLPVWRQSAPAAHTTQLRLPLIGGHPDYFRASSSYLNKEGRTNLDITVQAVTDWLYTTLEYRQQP</sequence>
<evidence type="ECO:0008006" key="3">
    <source>
        <dbReference type="Google" id="ProtNLM"/>
    </source>
</evidence>
<name>A0ABT2UHG6_9BACL</name>
<accession>A0ABT2UHG6</accession>
<reference evidence="1 2" key="1">
    <citation type="submission" date="2022-09" db="EMBL/GenBank/DDBJ databases">
        <authorList>
            <person name="Han X.L."/>
            <person name="Wang Q."/>
            <person name="Lu T."/>
        </authorList>
    </citation>
    <scope>NUCLEOTIDE SEQUENCE [LARGE SCALE GENOMIC DNA]</scope>
    <source>
        <strain evidence="1 2">WQ 127069</strain>
    </source>
</reference>
<dbReference type="InterPro" id="IPR029058">
    <property type="entry name" value="AB_hydrolase_fold"/>
</dbReference>
<evidence type="ECO:0000313" key="2">
    <source>
        <dbReference type="Proteomes" id="UP001652445"/>
    </source>
</evidence>
<dbReference type="EMBL" id="JAOQIO010000077">
    <property type="protein sequence ID" value="MCU6794050.1"/>
    <property type="molecule type" value="Genomic_DNA"/>
</dbReference>